<dbReference type="EMBL" id="PQVH01000002">
    <property type="protein sequence ID" value="TFW73081.1"/>
    <property type="molecule type" value="Genomic_DNA"/>
</dbReference>
<accession>A0A4Y9VU31</accession>
<dbReference type="Proteomes" id="UP000297706">
    <property type="component" value="Unassembled WGS sequence"/>
</dbReference>
<organism evidence="2 3">
    <name type="scientific">Methylotenera oryzisoli</name>
    <dbReference type="NCBI Taxonomy" id="2080758"/>
    <lineage>
        <taxon>Bacteria</taxon>
        <taxon>Pseudomonadati</taxon>
        <taxon>Pseudomonadota</taxon>
        <taxon>Betaproteobacteria</taxon>
        <taxon>Nitrosomonadales</taxon>
        <taxon>Methylophilaceae</taxon>
        <taxon>Methylotenera</taxon>
    </lineage>
</organism>
<feature type="transmembrane region" description="Helical" evidence="1">
    <location>
        <begin position="15"/>
        <end position="35"/>
    </location>
</feature>
<protein>
    <submittedName>
        <fullName evidence="2">Uncharacterized protein</fullName>
    </submittedName>
</protein>
<keyword evidence="1" id="KW-0812">Transmembrane</keyword>
<evidence type="ECO:0000256" key="1">
    <source>
        <dbReference type="SAM" id="Phobius"/>
    </source>
</evidence>
<evidence type="ECO:0000313" key="3">
    <source>
        <dbReference type="Proteomes" id="UP000297706"/>
    </source>
</evidence>
<keyword evidence="1" id="KW-1133">Transmembrane helix</keyword>
<name>A0A4Y9VU31_9PROT</name>
<gene>
    <name evidence="2" type="ORF">C3Y98_01620</name>
</gene>
<comment type="caution">
    <text evidence="2">The sequence shown here is derived from an EMBL/GenBank/DDBJ whole genome shotgun (WGS) entry which is preliminary data.</text>
</comment>
<keyword evidence="3" id="KW-1185">Reference proteome</keyword>
<dbReference type="AlphaFoldDB" id="A0A4Y9VU31"/>
<dbReference type="RefSeq" id="WP_167759882.1">
    <property type="nucleotide sequence ID" value="NZ_PQVH01000002.1"/>
</dbReference>
<proteinExistence type="predicted"/>
<keyword evidence="1" id="KW-0472">Membrane</keyword>
<evidence type="ECO:0000313" key="2">
    <source>
        <dbReference type="EMBL" id="TFW73081.1"/>
    </source>
</evidence>
<reference evidence="2 3" key="1">
    <citation type="submission" date="2018-02" db="EMBL/GenBank/DDBJ databases">
        <title>A novel lanthanide dependent methylotroph, Methylotenera sp. La3113.</title>
        <authorList>
            <person name="Lv H."/>
            <person name="Tani A."/>
        </authorList>
    </citation>
    <scope>NUCLEOTIDE SEQUENCE [LARGE SCALE GENOMIC DNA]</scope>
    <source>
        <strain evidence="2 3">La3113</strain>
    </source>
</reference>
<sequence>MANMDNIIEPDRQGIWVAATFILALLALVIAIVGVTRNNDLMYMTQTELLLIHSKIEALEAGKAPPAAAAAPAESAAVQE</sequence>